<reference evidence="2" key="1">
    <citation type="submission" date="2020-08" db="EMBL/GenBank/DDBJ databases">
        <title>Multicomponent nature underlies the extraordinary mechanical properties of spider dragline silk.</title>
        <authorList>
            <person name="Kono N."/>
            <person name="Nakamura H."/>
            <person name="Mori M."/>
            <person name="Yoshida Y."/>
            <person name="Ohtoshi R."/>
            <person name="Malay A.D."/>
            <person name="Moran D.A.P."/>
            <person name="Tomita M."/>
            <person name="Numata K."/>
            <person name="Arakawa K."/>
        </authorList>
    </citation>
    <scope>NUCLEOTIDE SEQUENCE</scope>
</reference>
<dbReference type="Proteomes" id="UP000887013">
    <property type="component" value="Unassembled WGS sequence"/>
</dbReference>
<feature type="compositionally biased region" description="Basic and acidic residues" evidence="1">
    <location>
        <begin position="49"/>
        <end position="65"/>
    </location>
</feature>
<dbReference type="EMBL" id="BMAW01057424">
    <property type="protein sequence ID" value="GFT10863.1"/>
    <property type="molecule type" value="Genomic_DNA"/>
</dbReference>
<evidence type="ECO:0000256" key="1">
    <source>
        <dbReference type="SAM" id="MobiDB-lite"/>
    </source>
</evidence>
<proteinExistence type="predicted"/>
<feature type="region of interest" description="Disordered" evidence="1">
    <location>
        <begin position="49"/>
        <end position="82"/>
    </location>
</feature>
<organism evidence="2 3">
    <name type="scientific">Nephila pilipes</name>
    <name type="common">Giant wood spider</name>
    <name type="synonym">Nephila maculata</name>
    <dbReference type="NCBI Taxonomy" id="299642"/>
    <lineage>
        <taxon>Eukaryota</taxon>
        <taxon>Metazoa</taxon>
        <taxon>Ecdysozoa</taxon>
        <taxon>Arthropoda</taxon>
        <taxon>Chelicerata</taxon>
        <taxon>Arachnida</taxon>
        <taxon>Araneae</taxon>
        <taxon>Araneomorphae</taxon>
        <taxon>Entelegynae</taxon>
        <taxon>Araneoidea</taxon>
        <taxon>Nephilidae</taxon>
        <taxon>Nephila</taxon>
    </lineage>
</organism>
<comment type="caution">
    <text evidence="2">The sequence shown here is derived from an EMBL/GenBank/DDBJ whole genome shotgun (WGS) entry which is preliminary data.</text>
</comment>
<protein>
    <submittedName>
        <fullName evidence="2">Uncharacterized protein</fullName>
    </submittedName>
</protein>
<name>A0A8X6TFE0_NEPPI</name>
<sequence>MMSVYPSTRRAAWILFSPCSCTLVHKTSPIFGLTSSVHEFDPPMKEVKVENSGRGNHHVESHMWRGNDWTSEGSNKRRTGSGRTILITSREDRIVRQAYTSPMVNRPPIRGAIEVGVGEKNHCETSPRNESEILATSMVYTFIEGSVCNDAKPEQCRELCNDL</sequence>
<evidence type="ECO:0000313" key="3">
    <source>
        <dbReference type="Proteomes" id="UP000887013"/>
    </source>
</evidence>
<dbReference type="AlphaFoldDB" id="A0A8X6TFE0"/>
<accession>A0A8X6TFE0</accession>
<gene>
    <name evidence="2" type="ORF">NPIL_450561</name>
</gene>
<evidence type="ECO:0000313" key="2">
    <source>
        <dbReference type="EMBL" id="GFT10863.1"/>
    </source>
</evidence>
<keyword evidence="3" id="KW-1185">Reference proteome</keyword>